<keyword evidence="19 22" id="KW-1167">Clathrin- and caveolin-independent endocytosis of virus by host</keyword>
<evidence type="ECO:0000256" key="20">
    <source>
        <dbReference type="ARBA" id="ARBA00023288"/>
    </source>
</evidence>
<keyword evidence="3 22" id="KW-1168">Fusion of virus membrane with host membrane</keyword>
<dbReference type="InterPro" id="IPR013828">
    <property type="entry name" value="Hemagglutn_HA1_a/b_dom_sf"/>
</dbReference>
<feature type="lipid moiety-binding region" description="S-palmitoyl cysteine; by host" evidence="22">
    <location>
        <position position="555"/>
    </location>
</feature>
<dbReference type="GO" id="GO:0019031">
    <property type="term" value="C:viral envelope"/>
    <property type="evidence" value="ECO:0007669"/>
    <property type="project" value="UniProtKB-UniRule"/>
</dbReference>
<evidence type="ECO:0000256" key="21">
    <source>
        <dbReference type="ARBA" id="ARBA00023296"/>
    </source>
</evidence>
<feature type="lipid moiety-binding region" description="S-palmitoyl cysteine; by host" evidence="22">
    <location>
        <position position="562"/>
    </location>
</feature>
<keyword evidence="18 22" id="KW-0325">Glycoprotein</keyword>
<dbReference type="GO" id="GO:0046761">
    <property type="term" value="P:viral budding from plasma membrane"/>
    <property type="evidence" value="ECO:0007669"/>
    <property type="project" value="UniProtKB-UniRule"/>
</dbReference>
<keyword evidence="14 22" id="KW-1164">Virus endocytosis by host</keyword>
<gene>
    <name evidence="22 24" type="primary">HA</name>
</gene>
<keyword evidence="9 22" id="KW-1162">Viral penetration into host cytoplasm</keyword>
<evidence type="ECO:0000256" key="8">
    <source>
        <dbReference type="ARBA" id="ARBA00022581"/>
    </source>
</evidence>
<dbReference type="InterPro" id="IPR001364">
    <property type="entry name" value="Hemagglutn_influenz_A/B"/>
</dbReference>
<evidence type="ECO:0000256" key="7">
    <source>
        <dbReference type="ARBA" id="ARBA00022570"/>
    </source>
</evidence>
<dbReference type="Gene3D" id="3.90.20.10">
    <property type="match status" value="1"/>
</dbReference>
<proteinExistence type="inferred from homology"/>
<keyword evidence="17 22" id="KW-1015">Disulfide bond</keyword>
<keyword evidence="22" id="KW-1133">Transmembrane helix</keyword>
<dbReference type="EMBL" id="CY245985">
    <property type="protein sequence ID" value="ATJ01706.1"/>
    <property type="molecule type" value="Viral_cRNA"/>
</dbReference>
<keyword evidence="6 22" id="KW-0348">Hemagglutinin</keyword>
<keyword evidence="10 22" id="KW-1161">Viral attachment to host cell</keyword>
<evidence type="ECO:0000256" key="14">
    <source>
        <dbReference type="ARBA" id="ARBA00022890"/>
    </source>
</evidence>
<dbReference type="GO" id="GO:0016020">
    <property type="term" value="C:membrane"/>
    <property type="evidence" value="ECO:0007669"/>
    <property type="project" value="UniProtKB-UniRule"/>
</dbReference>
<feature type="site" description="Cleavage; by host" evidence="22">
    <location>
        <begin position="345"/>
        <end position="346"/>
    </location>
</feature>
<dbReference type="Gene3D" id="3.90.209.20">
    <property type="match status" value="1"/>
</dbReference>
<keyword evidence="22" id="KW-0812">Transmembrane</keyword>
<dbReference type="GO" id="GO:0039654">
    <property type="term" value="P:fusion of virus membrane with host endosome membrane"/>
    <property type="evidence" value="ECO:0007669"/>
    <property type="project" value="UniProtKB-UniRule"/>
</dbReference>
<keyword evidence="21 22" id="KW-1160">Virus entry into host cell</keyword>
<evidence type="ECO:0000256" key="2">
    <source>
        <dbReference type="ARBA" id="ARBA00006321"/>
    </source>
</evidence>
<evidence type="ECO:0000256" key="5">
    <source>
        <dbReference type="ARBA" id="ARBA00022511"/>
    </source>
</evidence>
<protein>
    <recommendedName>
        <fullName evidence="22">Hemagglutinin</fullName>
    </recommendedName>
    <component>
        <recommendedName>
            <fullName evidence="22">Hemagglutinin HA1 chain</fullName>
        </recommendedName>
    </component>
    <component>
        <recommendedName>
            <fullName evidence="22">Hemagglutinin HA2 chain</fullName>
        </recommendedName>
    </component>
</protein>
<comment type="PTM">
    <text evidence="22">Palmitoylated.</text>
</comment>
<dbReference type="GO" id="GO:0055036">
    <property type="term" value="C:virion membrane"/>
    <property type="evidence" value="ECO:0007669"/>
    <property type="project" value="UniProtKB-SubCell"/>
</dbReference>
<feature type="transmembrane region" description="Helical" evidence="22">
    <location>
        <begin position="530"/>
        <end position="554"/>
    </location>
</feature>
<comment type="subcellular location">
    <subcellularLocation>
        <location evidence="1 22">Host apical cell membrane</location>
        <topology evidence="1 22">Single-pass type I membrane protein</topology>
    </subcellularLocation>
    <subcellularLocation>
        <location evidence="22">Virion membrane</location>
        <topology evidence="22">Single-pass type I membrane protein</topology>
    </subcellularLocation>
    <text evidence="22">Targeted to the apical plasma membrane in epithelial polarized cells through a signal present in the transmembrane domain. Associated with glycosphingolipid- and cholesterol-enriched detergent-resistant lipid rafts.</text>
</comment>
<dbReference type="GO" id="GO:0075512">
    <property type="term" value="P:clathrin-dependent endocytosis of virus by host cell"/>
    <property type="evidence" value="ECO:0007669"/>
    <property type="project" value="UniProtKB-UniRule"/>
</dbReference>
<evidence type="ECO:0000256" key="3">
    <source>
        <dbReference type="ARBA" id="ARBA00022506"/>
    </source>
</evidence>
<keyword evidence="20 22" id="KW-0449">Lipoprotein</keyword>
<evidence type="ECO:0000256" key="16">
    <source>
        <dbReference type="ARBA" id="ARBA00023139"/>
    </source>
</evidence>
<comment type="caution">
    <text evidence="22">Lacks conserved residue(s) required for the propagation of feature annotation.</text>
</comment>
<dbReference type="HAMAP" id="MF_04072">
    <property type="entry name" value="INFV_HEMA"/>
    <property type="match status" value="1"/>
</dbReference>
<keyword evidence="4 22" id="KW-1170">Fusion of virus membrane with host endosomal membrane</keyword>
<keyword evidence="22" id="KW-0732">Signal</keyword>
<dbReference type="PRINTS" id="PR00329">
    <property type="entry name" value="HEMAGGLUTN12"/>
</dbReference>
<comment type="similarity">
    <text evidence="2 22 23">Belongs to the influenza viruses hemagglutinin family.</text>
</comment>
<evidence type="ECO:0000256" key="9">
    <source>
        <dbReference type="ARBA" id="ARBA00022595"/>
    </source>
</evidence>
<organism evidence="24">
    <name type="scientific">Influenza A virus</name>
    <name type="common">A/swine/Alberta/SD0123/2015(H3N2)</name>
    <dbReference type="NCBI Taxonomy" id="2032871"/>
    <lineage>
        <taxon>Viruses</taxon>
        <taxon>Riboviria</taxon>
        <taxon>Orthornavirae</taxon>
        <taxon>Negarnaviricota</taxon>
        <taxon>Polyploviricotina</taxon>
        <taxon>Insthoviricetes</taxon>
        <taxon>Articulavirales</taxon>
        <taxon>Orthomyxoviridae</taxon>
        <taxon>Alphainfluenzavirus</taxon>
        <taxon>Alphainfluenzavirus influenzae</taxon>
        <taxon>Influenza A virus</taxon>
    </lineage>
</organism>
<feature type="disulfide bond" evidence="22">
    <location>
        <begin position="489"/>
        <end position="493"/>
    </location>
</feature>
<evidence type="ECO:0000256" key="15">
    <source>
        <dbReference type="ARBA" id="ARBA00023136"/>
    </source>
</evidence>
<feature type="disulfide bond" evidence="22">
    <location>
        <begin position="297"/>
        <end position="321"/>
    </location>
</feature>
<evidence type="ECO:0000256" key="19">
    <source>
        <dbReference type="ARBA" id="ARBA00023261"/>
    </source>
</evidence>
<comment type="function">
    <text evidence="22">Binds to sialic acid-containing receptors on the cell surface, bringing about the attachment of the virus particle to the cell. This attachment induces virion internalization either through clathrin-dependent endocytosis or through clathrin- and caveolin-independent pathway. Plays a major role in the determination of host range restriction and virulence. Class I viral fusion protein. Responsible for penetration of the virus into the cell cytoplasm by mediating the fusion of the membrane of the endocytosed virus particle with the endosomal membrane. Low pH in endosomes induces an irreversible conformational change in HA2, releasing the fusion hydrophobic peptide. Several trimers are required to form a competent fusion pore.</text>
</comment>
<dbReference type="GO" id="GO:0019064">
    <property type="term" value="P:fusion of virus membrane with host plasma membrane"/>
    <property type="evidence" value="ECO:0007669"/>
    <property type="project" value="InterPro"/>
</dbReference>
<keyword evidence="8 22" id="KW-0945">Host-virus interaction</keyword>
<accession>A0A291NQ88</accession>
<keyword evidence="15 22" id="KW-0472">Membrane</keyword>
<evidence type="ECO:0000256" key="11">
    <source>
        <dbReference type="ARBA" id="ARBA00022844"/>
    </source>
</evidence>
<dbReference type="SUPFAM" id="SSF49818">
    <property type="entry name" value="Viral protein domain"/>
    <property type="match status" value="1"/>
</dbReference>
<evidence type="ECO:0000256" key="17">
    <source>
        <dbReference type="ARBA" id="ARBA00023157"/>
    </source>
</evidence>
<feature type="disulfide bond" evidence="22">
    <location>
        <begin position="80"/>
        <end position="92"/>
    </location>
</feature>
<dbReference type="SUPFAM" id="SSF58064">
    <property type="entry name" value="Influenza hemagglutinin (stalk)"/>
    <property type="match status" value="1"/>
</dbReference>
<evidence type="ECO:0000256" key="23">
    <source>
        <dbReference type="RuleBase" id="RU003324"/>
    </source>
</evidence>
<evidence type="ECO:0000256" key="22">
    <source>
        <dbReference type="HAMAP-Rule" id="MF_04072"/>
    </source>
</evidence>
<evidence type="ECO:0000256" key="12">
    <source>
        <dbReference type="ARBA" id="ARBA00022870"/>
    </source>
</evidence>
<comment type="PTM">
    <text evidence="22">In natural infection, inactive HA is matured into HA1 and HA2 outside the cell by one or more trypsin-like, arginine-specific endoprotease secreted by the bronchial epithelial cells. One identified protease that may be involved in this process is secreted in lungs by club cells.</text>
</comment>
<keyword evidence="11 22" id="KW-0946">Virion</keyword>
<dbReference type="GO" id="GO:0019062">
    <property type="term" value="P:virion attachment to host cell"/>
    <property type="evidence" value="ECO:0007669"/>
    <property type="project" value="UniProtKB-KW"/>
</dbReference>
<evidence type="ECO:0000256" key="4">
    <source>
        <dbReference type="ARBA" id="ARBA00022510"/>
    </source>
</evidence>
<evidence type="ECO:0000256" key="1">
    <source>
        <dbReference type="ARBA" id="ARBA00004310"/>
    </source>
</evidence>
<dbReference type="FunFam" id="3.90.20.10:FF:000001">
    <property type="entry name" value="Hemagglutinin"/>
    <property type="match status" value="1"/>
</dbReference>
<comment type="function">
    <text evidence="23">Binds to sialic acid-containing receptors on the cell surface, bringing about the attachment of the virus particle to the cell. This attachment induces virion internalization of about two third of the virus particles through clathrin-dependent endocytosis and about one third through a clathrin- and caveolin-independent pathway. Plays a major role in the determination of host range restriction and virulence. Class I viral fusion protein. Responsible for penetration of the virus into the cell cytoplasm by mediating the fusion of the membrane of the endocytosed virus particle with the endosomal membrane. Low pH in endosomes induces an irreversible conformational change in HA2, releasing the fusion hydrophobic peptide. Several trimers are required to form a competent fusion pore.</text>
</comment>
<keyword evidence="12 22" id="KW-1043">Host membrane</keyword>
<keyword evidence="5 22" id="KW-1032">Host cell membrane</keyword>
<sequence length="566" mass="64018" precursor="true">MKTIIAFSCILYLISAQKLPESDNSMATLCLGHHAVSNGTLVKTITDDQIEVTNATELVQNSPTDRICNSPHRILDGKNCTLIDALLGDPHCDEFQNKEWDLFIERSTAYSNCYPYYVPDYVSLRSLVASSGTLKFTQESFNWTGVKQDGSSFSCRRGSGNSFFSRLNWLHQLNTKYPEQNVTMPNDDKFDKLYIWGIHHPGTDRDQTSLYVQASGRVIVSTKRNQQTAIPNIGYRPWMRGVSGIISIYWTIVKPGDILVINSTGNLIAPRGYFKVQSGKSSIMRSDASIDNCNSECITPNGSIPNDKPFQNVNRITYGACPRYVKQNTLKLATGMRNVPEKQTRGIFGAIAGFIENGWEGMVDGWYGFRHQNSEGTGQAADLKSTQAAINQITGKLNRVIKKTNEKFHQIEKEFSEVEGRIQDLEKYVEDAKIDLWSYNAELLVALENQHTIDLTDSEMNKLFERTRKQLRENAEDMGNGCFKIYHKCDNACIGSIRNGTYDHDVYRDEALNNRFQIKGVQLKSGYKDWILWISFAISCFLLCVVLLGFIMWACQKGNIRCNICI</sequence>
<evidence type="ECO:0000313" key="24">
    <source>
        <dbReference type="EMBL" id="ATJ01706.1"/>
    </source>
</evidence>
<evidence type="ECO:0000256" key="10">
    <source>
        <dbReference type="ARBA" id="ARBA00022804"/>
    </source>
</evidence>
<keyword evidence="16 22" id="KW-0564">Palmitate</keyword>
<comment type="subunit">
    <text evidence="22 23">Homotrimer of disulfide-linked HA1-HA2.</text>
</comment>
<dbReference type="PRINTS" id="PR00330">
    <property type="entry name" value="HEMAGGLUTN1"/>
</dbReference>
<evidence type="ECO:0000256" key="18">
    <source>
        <dbReference type="ARBA" id="ARBA00023180"/>
    </source>
</evidence>
<feature type="lipid moiety-binding region" description="S-palmitoyl cysteine; by host" evidence="22">
    <location>
        <position position="565"/>
    </location>
</feature>
<dbReference type="GO" id="GO:0020002">
    <property type="term" value="C:host cell plasma membrane"/>
    <property type="evidence" value="ECO:0007669"/>
    <property type="project" value="UniProtKB-SubCell"/>
</dbReference>
<dbReference type="GO" id="GO:0046789">
    <property type="term" value="F:host cell surface receptor binding"/>
    <property type="evidence" value="ECO:0007669"/>
    <property type="project" value="UniProtKB-UniRule"/>
</dbReference>
<dbReference type="InterPro" id="IPR008980">
    <property type="entry name" value="Capsid_hemagglutn"/>
</dbReference>
<reference evidence="24" key="1">
    <citation type="submission" date="2017-10" db="EMBL/GenBank/DDBJ databases">
        <title>The NIAID Influenza Genome Sequencing Project.</title>
        <authorList>
            <person name="Pickett B."/>
            <person name="Fedorova N."/>
            <person name="Puri V."/>
            <person name="Shrivastava S."/>
            <person name="Amedeo P."/>
            <person name="Isom R."/>
            <person name="Hu L."/>
            <person name="Novotny M."/>
            <person name="Durbin A."/>
            <person name="Rocchi I."/>
            <person name="Williams T."/>
            <person name="Culhane M."/>
            <person name="Redies L."/>
            <person name="Patnayak D."/>
            <person name="Bao Y."/>
            <person name="Sanders R."/>
            <person name="Zhdanov S."/>
            <person name="Kiryutin B."/>
            <person name="Lipman D.J."/>
            <person name="Tatusova T."/>
            <person name="Detmer S."/>
        </authorList>
    </citation>
    <scope>NUCLEOTIDE SEQUENCE</scope>
    <source>
        <strain evidence="24">A/swine/Alberta/SD0123/2015</strain>
    </source>
</reference>
<keyword evidence="13 22" id="KW-0261">Viral envelope protein</keyword>
<keyword evidence="7 22" id="KW-1165">Clathrin-mediated endocytosis of virus by host</keyword>
<dbReference type="Pfam" id="PF00509">
    <property type="entry name" value="Hemagglutinin"/>
    <property type="match status" value="1"/>
</dbReference>
<evidence type="ECO:0000256" key="13">
    <source>
        <dbReference type="ARBA" id="ARBA00022879"/>
    </source>
</evidence>
<evidence type="ECO:0000256" key="6">
    <source>
        <dbReference type="ARBA" id="ARBA00022546"/>
    </source>
</evidence>
<dbReference type="InterPro" id="IPR000149">
    <property type="entry name" value="Hemagglutn_influenz_A"/>
</dbReference>
<name>A0A291NQ88_9INFA</name>
<reference evidence="24" key="2">
    <citation type="submission" date="2017-10" db="EMBL/GenBank/DDBJ databases">
        <authorList>
            <consortium name="The NIAID Influenza Genome Sequencing Consortium"/>
        </authorList>
    </citation>
    <scope>NUCLEOTIDE SEQUENCE</scope>
    <source>
        <strain evidence="24">A/swine/Alberta/SD0123/2015</strain>
    </source>
</reference>